<evidence type="ECO:0000256" key="7">
    <source>
        <dbReference type="ARBA" id="ARBA00023284"/>
    </source>
</evidence>
<dbReference type="EC" id="1.8.1.15" evidence="14"/>
<dbReference type="AlphaFoldDB" id="A0A7J5BCM5"/>
<dbReference type="PRINTS" id="PR00368">
    <property type="entry name" value="FADPNR"/>
</dbReference>
<evidence type="ECO:0000256" key="3">
    <source>
        <dbReference type="ARBA" id="ARBA00022827"/>
    </source>
</evidence>
<evidence type="ECO:0000256" key="6">
    <source>
        <dbReference type="ARBA" id="ARBA00023157"/>
    </source>
</evidence>
<evidence type="ECO:0000313" key="14">
    <source>
        <dbReference type="EMBL" id="KAB1643965.1"/>
    </source>
</evidence>
<keyword evidence="15" id="KW-1185">Reference proteome</keyword>
<dbReference type="InterPro" id="IPR023753">
    <property type="entry name" value="FAD/NAD-binding_dom"/>
</dbReference>
<dbReference type="InterPro" id="IPR004099">
    <property type="entry name" value="Pyr_nucl-diS_OxRdtase_dimer"/>
</dbReference>
<evidence type="ECO:0000256" key="5">
    <source>
        <dbReference type="ARBA" id="ARBA00023027"/>
    </source>
</evidence>
<dbReference type="SUPFAM" id="SSF51905">
    <property type="entry name" value="FAD/NAD(P)-binding domain"/>
    <property type="match status" value="1"/>
</dbReference>
<evidence type="ECO:0000313" key="15">
    <source>
        <dbReference type="Proteomes" id="UP000433493"/>
    </source>
</evidence>
<dbReference type="GO" id="GO:0004148">
    <property type="term" value="F:dihydrolipoyl dehydrogenase (NADH) activity"/>
    <property type="evidence" value="ECO:0007669"/>
    <property type="project" value="TreeGrafter"/>
</dbReference>
<dbReference type="PANTHER" id="PTHR22912">
    <property type="entry name" value="DISULFIDE OXIDOREDUCTASE"/>
    <property type="match status" value="1"/>
</dbReference>
<dbReference type="InterPro" id="IPR050151">
    <property type="entry name" value="Class-I_Pyr_Nuc-Dis_Oxidored"/>
</dbReference>
<keyword evidence="2 11" id="KW-0285">Flavoprotein</keyword>
<dbReference type="OrthoDB" id="9800167at2"/>
<dbReference type="PIRSF" id="PIRSF000350">
    <property type="entry name" value="Mercury_reductase_MerA"/>
    <property type="match status" value="1"/>
</dbReference>
<keyword evidence="9" id="KW-0547">Nucleotide-binding</keyword>
<evidence type="ECO:0000256" key="2">
    <source>
        <dbReference type="ARBA" id="ARBA00022630"/>
    </source>
</evidence>
<evidence type="ECO:0000256" key="8">
    <source>
        <dbReference type="PIRSR" id="PIRSR000350-2"/>
    </source>
</evidence>
<evidence type="ECO:0000256" key="11">
    <source>
        <dbReference type="RuleBase" id="RU003691"/>
    </source>
</evidence>
<accession>A0A7J5BCM5</accession>
<organism evidence="14 15">
    <name type="scientific">Gulosibacter chungangensis</name>
    <dbReference type="NCBI Taxonomy" id="979746"/>
    <lineage>
        <taxon>Bacteria</taxon>
        <taxon>Bacillati</taxon>
        <taxon>Actinomycetota</taxon>
        <taxon>Actinomycetes</taxon>
        <taxon>Micrococcales</taxon>
        <taxon>Microbacteriaceae</taxon>
        <taxon>Gulosibacter</taxon>
    </lineage>
</organism>
<evidence type="ECO:0000259" key="12">
    <source>
        <dbReference type="Pfam" id="PF02852"/>
    </source>
</evidence>
<keyword evidence="5 9" id="KW-0520">NAD</keyword>
<feature type="domain" description="Pyridine nucleotide-disulphide oxidoreductase dimerisation" evidence="12">
    <location>
        <begin position="357"/>
        <end position="466"/>
    </location>
</feature>
<dbReference type="PANTHER" id="PTHR22912:SF217">
    <property type="entry name" value="DIHYDROLIPOYL DEHYDROGENASE"/>
    <property type="match status" value="1"/>
</dbReference>
<dbReference type="NCBIfam" id="NF005884">
    <property type="entry name" value="PRK07846.1"/>
    <property type="match status" value="1"/>
</dbReference>
<dbReference type="PRINTS" id="PR00411">
    <property type="entry name" value="PNDRDTASEI"/>
</dbReference>
<sequence>MTSSTAPIEEFDLIIIGAGSGNSIPAPELKHLKIAIVDDGRWFGGTCLNAGCIPTKMFVRPADLVRNVREAGRLGVSTAEVSLDWAAVRDRVFGRIDPISQSGEQYRASGEANISLVRETVRFTGMHELTTASGRVLRATQIVIGGGSRPRELEVLPFGETVFSSDDAMRLEHLPERIAVVGGGVVAAEFSAIYSGFGAHVTQLNRSELFRGLDHDIAETFTEVGSRNWQIRAGIEITEAKQTAAGWTLTLSDSSTLEVDAVLVAVGRVPNSDRLATPEVGFDHEEDGRLSVDAYQQVLKNGKPVGGVFALGDISSPHQLKHVANHDARVVARNLLAEARIARGEDAQLTENTLGPVPYTVFSAPEIAVFGMSLPEAQAAGYKAIEVRQDYGGTAWGWALEDEDSFCKLVVERGSGVILGAHIIGPDSPILLQPLLQAASFGQSIRGLARGQYWPHPAATEIIENALLQAEEEIQK</sequence>
<dbReference type="PROSITE" id="PS00076">
    <property type="entry name" value="PYRIDINE_REDOX_1"/>
    <property type="match status" value="1"/>
</dbReference>
<dbReference type="Pfam" id="PF02852">
    <property type="entry name" value="Pyr_redox_dim"/>
    <property type="match status" value="1"/>
</dbReference>
<dbReference type="Proteomes" id="UP000433493">
    <property type="component" value="Unassembled WGS sequence"/>
</dbReference>
<dbReference type="InterPro" id="IPR016156">
    <property type="entry name" value="FAD/NAD-linked_Rdtase_dimer_sf"/>
</dbReference>
<dbReference type="GO" id="GO:0050660">
    <property type="term" value="F:flavin adenine dinucleotide binding"/>
    <property type="evidence" value="ECO:0007669"/>
    <property type="project" value="TreeGrafter"/>
</dbReference>
<keyword evidence="3 9" id="KW-0274">FAD</keyword>
<protein>
    <submittedName>
        <fullName evidence="14">Mycothione reductase</fullName>
        <ecNumber evidence="14">1.8.1.15</ecNumber>
    </submittedName>
</protein>
<reference evidence="14 15" key="1">
    <citation type="submission" date="2019-09" db="EMBL/GenBank/DDBJ databases">
        <title>Phylogeny of genus Pseudoclavibacter and closely related genus.</title>
        <authorList>
            <person name="Li Y."/>
        </authorList>
    </citation>
    <scope>NUCLEOTIDE SEQUENCE [LARGE SCALE GENOMIC DNA]</scope>
    <source>
        <strain evidence="14 15">KCTC 13959</strain>
    </source>
</reference>
<dbReference type="InterPro" id="IPR036188">
    <property type="entry name" value="FAD/NAD-bd_sf"/>
</dbReference>
<gene>
    <name evidence="14" type="ORF">F8O05_03970</name>
</gene>
<feature type="binding site" evidence="9">
    <location>
        <begin position="182"/>
        <end position="189"/>
    </location>
    <ligand>
        <name>NAD(+)</name>
        <dbReference type="ChEBI" id="CHEBI:57540"/>
    </ligand>
</feature>
<dbReference type="SUPFAM" id="SSF55424">
    <property type="entry name" value="FAD/NAD-linked reductases, dimerisation (C-terminal) domain"/>
    <property type="match status" value="1"/>
</dbReference>
<dbReference type="RefSeq" id="WP_158051469.1">
    <property type="nucleotide sequence ID" value="NZ_WBKB01000002.1"/>
</dbReference>
<evidence type="ECO:0000256" key="4">
    <source>
        <dbReference type="ARBA" id="ARBA00023002"/>
    </source>
</evidence>
<dbReference type="GO" id="GO:0006103">
    <property type="term" value="P:2-oxoglutarate metabolic process"/>
    <property type="evidence" value="ECO:0007669"/>
    <property type="project" value="TreeGrafter"/>
</dbReference>
<dbReference type="InterPro" id="IPR012999">
    <property type="entry name" value="Pyr_OxRdtase_I_AS"/>
</dbReference>
<dbReference type="GO" id="GO:0050627">
    <property type="term" value="F:mycothione reductase [NAD(P)H] activity"/>
    <property type="evidence" value="ECO:0007669"/>
    <property type="project" value="UniProtKB-EC"/>
</dbReference>
<proteinExistence type="inferred from homology"/>
<feature type="disulfide bond" description="Redox-active" evidence="10">
    <location>
        <begin position="47"/>
        <end position="52"/>
    </location>
</feature>
<feature type="active site" description="Proton acceptor" evidence="8">
    <location>
        <position position="456"/>
    </location>
</feature>
<keyword evidence="4 11" id="KW-0560">Oxidoreductase</keyword>
<evidence type="ECO:0000256" key="9">
    <source>
        <dbReference type="PIRSR" id="PIRSR000350-3"/>
    </source>
</evidence>
<comment type="caution">
    <text evidence="14">The sequence shown here is derived from an EMBL/GenBank/DDBJ whole genome shotgun (WGS) entry which is preliminary data.</text>
</comment>
<dbReference type="InterPro" id="IPR001100">
    <property type="entry name" value="Pyr_nuc-diS_OxRdtase"/>
</dbReference>
<dbReference type="Gene3D" id="3.50.50.60">
    <property type="entry name" value="FAD/NAD(P)-binding domain"/>
    <property type="match status" value="2"/>
</dbReference>
<comment type="similarity">
    <text evidence="1 11">Belongs to the class-I pyridine nucleotide-disulfide oxidoreductase family.</text>
</comment>
<feature type="binding site" evidence="9">
    <location>
        <position position="267"/>
    </location>
    <ligand>
        <name>NAD(+)</name>
        <dbReference type="ChEBI" id="CHEBI:57540"/>
    </ligand>
</feature>
<comment type="cofactor">
    <cofactor evidence="9">
        <name>FAD</name>
        <dbReference type="ChEBI" id="CHEBI:57692"/>
    </cofactor>
    <text evidence="9">Binds 1 FAD per subunit.</text>
</comment>
<feature type="binding site" evidence="9">
    <location>
        <position position="313"/>
    </location>
    <ligand>
        <name>FAD</name>
        <dbReference type="ChEBI" id="CHEBI:57692"/>
    </ligand>
</feature>
<evidence type="ECO:0000259" key="13">
    <source>
        <dbReference type="Pfam" id="PF07992"/>
    </source>
</evidence>
<evidence type="ECO:0000256" key="10">
    <source>
        <dbReference type="PIRSR" id="PIRSR000350-4"/>
    </source>
</evidence>
<dbReference type="Gene3D" id="3.30.390.30">
    <property type="match status" value="1"/>
</dbReference>
<keyword evidence="7 11" id="KW-0676">Redox-active center</keyword>
<feature type="binding site" evidence="9">
    <location>
        <position position="56"/>
    </location>
    <ligand>
        <name>FAD</name>
        <dbReference type="ChEBI" id="CHEBI:57692"/>
    </ligand>
</feature>
<dbReference type="Pfam" id="PF07992">
    <property type="entry name" value="Pyr_redox_2"/>
    <property type="match status" value="1"/>
</dbReference>
<dbReference type="EMBL" id="WBKB01000002">
    <property type="protein sequence ID" value="KAB1643965.1"/>
    <property type="molecule type" value="Genomic_DNA"/>
</dbReference>
<keyword evidence="6" id="KW-1015">Disulfide bond</keyword>
<name>A0A7J5BCM5_9MICO</name>
<feature type="domain" description="FAD/NAD(P)-binding" evidence="13">
    <location>
        <begin position="11"/>
        <end position="323"/>
    </location>
</feature>
<evidence type="ECO:0000256" key="1">
    <source>
        <dbReference type="ARBA" id="ARBA00007532"/>
    </source>
</evidence>